<feature type="domain" description="AB hydrolase-1" evidence="1">
    <location>
        <begin position="73"/>
        <end position="155"/>
    </location>
</feature>
<name>A0AA86NVG0_9EUKA</name>
<comment type="caution">
    <text evidence="2">The sequence shown here is derived from an EMBL/GenBank/DDBJ whole genome shotgun (WGS) entry which is preliminary data.</text>
</comment>
<evidence type="ECO:0000313" key="2">
    <source>
        <dbReference type="EMBL" id="CAI9925431.1"/>
    </source>
</evidence>
<evidence type="ECO:0000313" key="3">
    <source>
        <dbReference type="EMBL" id="CAL6007883.1"/>
    </source>
</evidence>
<dbReference type="GO" id="GO:0016787">
    <property type="term" value="F:hydrolase activity"/>
    <property type="evidence" value="ECO:0007669"/>
    <property type="project" value="UniProtKB-KW"/>
</dbReference>
<evidence type="ECO:0000259" key="1">
    <source>
        <dbReference type="Pfam" id="PF00561"/>
    </source>
</evidence>
<dbReference type="InterPro" id="IPR000073">
    <property type="entry name" value="AB_hydrolase_1"/>
</dbReference>
<dbReference type="SUPFAM" id="SSF53474">
    <property type="entry name" value="alpha/beta-Hydrolases"/>
    <property type="match status" value="1"/>
</dbReference>
<accession>A0AA86NVG0</accession>
<protein>
    <submittedName>
        <fullName evidence="2">Alpha/beta hydrolase family protein</fullName>
    </submittedName>
    <submittedName>
        <fullName evidence="3">Alpha/beta_hydrolase family protein</fullName>
    </submittedName>
</protein>
<keyword evidence="4" id="KW-1185">Reference proteome</keyword>
<dbReference type="Proteomes" id="UP001642409">
    <property type="component" value="Unassembled WGS sequence"/>
</dbReference>
<dbReference type="Gene3D" id="3.40.50.1820">
    <property type="entry name" value="alpha/beta hydrolase"/>
    <property type="match status" value="1"/>
</dbReference>
<sequence length="308" mass="35625">MTSFVKSQFEQFDKKWLSMPNNCYKLVQNPGTMKIVRILSQGNVAQQKLLVIPDYGAPIDFYAPFLRSVETCFYVATMDLAGQGQSEPSKNNEYTMEYFTQQFTFLIDYLNWSNARFHVVGHGFGATIAAKLAQEPELKRNILSLTLVAPTFIQFNPYPVVEQKPQKSGCFNMCAAPVQQLNLNADFHQRVFCQFSDELNAFLKTAFIEQLNEDFVQRHTFFMTKFQFAQPEILQQLNEITQLKIYLVEKDAHTNAELTQEKLKENKIESEMIKETRHEMLTLNPSIVGEYLKGFVTVVEMAKMEPEW</sequence>
<organism evidence="2">
    <name type="scientific">Hexamita inflata</name>
    <dbReference type="NCBI Taxonomy" id="28002"/>
    <lineage>
        <taxon>Eukaryota</taxon>
        <taxon>Metamonada</taxon>
        <taxon>Diplomonadida</taxon>
        <taxon>Hexamitidae</taxon>
        <taxon>Hexamitinae</taxon>
        <taxon>Hexamita</taxon>
    </lineage>
</organism>
<dbReference type="EMBL" id="CAXDID020000056">
    <property type="protein sequence ID" value="CAL6007883.1"/>
    <property type="molecule type" value="Genomic_DNA"/>
</dbReference>
<dbReference type="InterPro" id="IPR029058">
    <property type="entry name" value="AB_hydrolase_fold"/>
</dbReference>
<dbReference type="AlphaFoldDB" id="A0AA86NVG0"/>
<gene>
    <name evidence="2" type="ORF">HINF_LOCUS13076</name>
    <name evidence="3" type="ORF">HINF_LOCUS20854</name>
</gene>
<dbReference type="EMBL" id="CATOUU010000341">
    <property type="protein sequence ID" value="CAI9925431.1"/>
    <property type="molecule type" value="Genomic_DNA"/>
</dbReference>
<evidence type="ECO:0000313" key="4">
    <source>
        <dbReference type="Proteomes" id="UP001642409"/>
    </source>
</evidence>
<proteinExistence type="predicted"/>
<reference evidence="3 4" key="2">
    <citation type="submission" date="2024-07" db="EMBL/GenBank/DDBJ databases">
        <authorList>
            <person name="Akdeniz Z."/>
        </authorList>
    </citation>
    <scope>NUCLEOTIDE SEQUENCE [LARGE SCALE GENOMIC DNA]</scope>
</reference>
<reference evidence="2" key="1">
    <citation type="submission" date="2023-06" db="EMBL/GenBank/DDBJ databases">
        <authorList>
            <person name="Kurt Z."/>
        </authorList>
    </citation>
    <scope>NUCLEOTIDE SEQUENCE</scope>
</reference>
<dbReference type="Pfam" id="PF00561">
    <property type="entry name" value="Abhydrolase_1"/>
    <property type="match status" value="1"/>
</dbReference>
<keyword evidence="2" id="KW-0378">Hydrolase</keyword>